<feature type="compositionally biased region" description="Polar residues" evidence="1">
    <location>
        <begin position="283"/>
        <end position="295"/>
    </location>
</feature>
<gene>
    <name evidence="2" type="ORF">WJX84_001391</name>
</gene>
<dbReference type="EMBL" id="JALJOV010001995">
    <property type="protein sequence ID" value="KAK9836923.1"/>
    <property type="molecule type" value="Genomic_DNA"/>
</dbReference>
<dbReference type="GO" id="GO:0000724">
    <property type="term" value="P:double-strand break repair via homologous recombination"/>
    <property type="evidence" value="ECO:0007669"/>
    <property type="project" value="InterPro"/>
</dbReference>
<evidence type="ECO:0000313" key="3">
    <source>
        <dbReference type="Proteomes" id="UP001485043"/>
    </source>
</evidence>
<dbReference type="PANTHER" id="PTHR46644:SF2">
    <property type="entry name" value="DNA REPAIR PROTEIN XRCC2"/>
    <property type="match status" value="1"/>
</dbReference>
<dbReference type="SUPFAM" id="SSF52540">
    <property type="entry name" value="P-loop containing nucleoside triphosphate hydrolases"/>
    <property type="match status" value="1"/>
</dbReference>
<organism evidence="2 3">
    <name type="scientific">Apatococcus fuscideae</name>
    <dbReference type="NCBI Taxonomy" id="2026836"/>
    <lineage>
        <taxon>Eukaryota</taxon>
        <taxon>Viridiplantae</taxon>
        <taxon>Chlorophyta</taxon>
        <taxon>core chlorophytes</taxon>
        <taxon>Trebouxiophyceae</taxon>
        <taxon>Chlorellales</taxon>
        <taxon>Chlorellaceae</taxon>
        <taxon>Apatococcus</taxon>
    </lineage>
</organism>
<evidence type="ECO:0000256" key="1">
    <source>
        <dbReference type="SAM" id="MobiDB-lite"/>
    </source>
</evidence>
<sequence>MLSDLANFLTPDETFGDLLARCHSEPLALGVRFLEELVPVRASQLIEISGASGSGKTELLTQAAAAAILPKVSGLDLGRGEHAIYLDLDGKFDLIRLMQVLQGRLRAAEPEANQQGVELPDDVLRPSLQRFHLIQCHSSFDYLAALWTLRNLIPILQEAEGCQLLLLDNVAAFYWLDRICQPTPSAPPGPRADLSGQGGVLTLQSVHAAAGQMLKDLMRTHRLVCLATRHNILTSQGDADGWHYHDFMPQPWQALVRHKVLLKSVPGSWTSQGRSTLFQGINQNPTWRSDGTQAQKAPLLARSLR</sequence>
<dbReference type="CDD" id="cd19490">
    <property type="entry name" value="XRCC2"/>
    <property type="match status" value="1"/>
</dbReference>
<dbReference type="InterPro" id="IPR027417">
    <property type="entry name" value="P-loop_NTPase"/>
</dbReference>
<name>A0AAW1RU12_9CHLO</name>
<proteinExistence type="predicted"/>
<dbReference type="PANTHER" id="PTHR46644">
    <property type="entry name" value="DNA REPAIR PROTEIN XRCC2"/>
    <property type="match status" value="1"/>
</dbReference>
<dbReference type="Gene3D" id="3.40.50.300">
    <property type="entry name" value="P-loop containing nucleotide triphosphate hydrolases"/>
    <property type="match status" value="1"/>
</dbReference>
<dbReference type="AlphaFoldDB" id="A0AAW1RU12"/>
<reference evidence="2 3" key="1">
    <citation type="journal article" date="2024" name="Nat. Commun.">
        <title>Phylogenomics reveals the evolutionary origins of lichenization in chlorophyte algae.</title>
        <authorList>
            <person name="Puginier C."/>
            <person name="Libourel C."/>
            <person name="Otte J."/>
            <person name="Skaloud P."/>
            <person name="Haon M."/>
            <person name="Grisel S."/>
            <person name="Petersen M."/>
            <person name="Berrin J.G."/>
            <person name="Delaux P.M."/>
            <person name="Dal Grande F."/>
            <person name="Keller J."/>
        </authorList>
    </citation>
    <scope>NUCLEOTIDE SEQUENCE [LARGE SCALE GENOMIC DNA]</scope>
    <source>
        <strain evidence="2 3">SAG 2523</strain>
    </source>
</reference>
<dbReference type="Proteomes" id="UP001485043">
    <property type="component" value="Unassembled WGS sequence"/>
</dbReference>
<feature type="region of interest" description="Disordered" evidence="1">
    <location>
        <begin position="283"/>
        <end position="305"/>
    </location>
</feature>
<dbReference type="InterPro" id="IPR030547">
    <property type="entry name" value="XRCC2"/>
</dbReference>
<evidence type="ECO:0000313" key="2">
    <source>
        <dbReference type="EMBL" id="KAK9836923.1"/>
    </source>
</evidence>
<protein>
    <submittedName>
        <fullName evidence="2">Uncharacterized protein</fullName>
    </submittedName>
</protein>
<accession>A0AAW1RU12</accession>
<keyword evidence="3" id="KW-1185">Reference proteome</keyword>
<dbReference type="GO" id="GO:0005657">
    <property type="term" value="C:replication fork"/>
    <property type="evidence" value="ECO:0007669"/>
    <property type="project" value="InterPro"/>
</dbReference>
<comment type="caution">
    <text evidence="2">The sequence shown here is derived from an EMBL/GenBank/DDBJ whole genome shotgun (WGS) entry which is preliminary data.</text>
</comment>
<dbReference type="GO" id="GO:0033063">
    <property type="term" value="C:Rad51B-Rad51C-Rad51D-XRCC2 complex"/>
    <property type="evidence" value="ECO:0007669"/>
    <property type="project" value="InterPro"/>
</dbReference>